<dbReference type="Proteomes" id="UP000789366">
    <property type="component" value="Unassembled WGS sequence"/>
</dbReference>
<accession>A0ACA9JYA2</accession>
<protein>
    <submittedName>
        <fullName evidence="1">14958_t:CDS:1</fullName>
    </submittedName>
</protein>
<evidence type="ECO:0000313" key="1">
    <source>
        <dbReference type="EMBL" id="CAG8441777.1"/>
    </source>
</evidence>
<proteinExistence type="predicted"/>
<keyword evidence="2" id="KW-1185">Reference proteome</keyword>
<gene>
    <name evidence="1" type="ORF">SPELUC_LOCUS230</name>
</gene>
<organism evidence="1 2">
    <name type="scientific">Cetraspora pellucida</name>
    <dbReference type="NCBI Taxonomy" id="1433469"/>
    <lineage>
        <taxon>Eukaryota</taxon>
        <taxon>Fungi</taxon>
        <taxon>Fungi incertae sedis</taxon>
        <taxon>Mucoromycota</taxon>
        <taxon>Glomeromycotina</taxon>
        <taxon>Glomeromycetes</taxon>
        <taxon>Diversisporales</taxon>
        <taxon>Gigasporaceae</taxon>
        <taxon>Cetraspora</taxon>
    </lineage>
</organism>
<name>A0ACA9JYA2_9GLOM</name>
<dbReference type="EMBL" id="CAJVPW010000069">
    <property type="protein sequence ID" value="CAG8441777.1"/>
    <property type="molecule type" value="Genomic_DNA"/>
</dbReference>
<evidence type="ECO:0000313" key="2">
    <source>
        <dbReference type="Proteomes" id="UP000789366"/>
    </source>
</evidence>
<sequence>MATFSQDLYDIDTNTINYIDVLDSTYLDPDQEYASLDNESSCSFTDHSLEIPGTPNTDSSGNEKSHSDTFSNKVAYKLALNYFRRLSNNDEIYNDIDWLSSDLDKSTDTESSLDGKLKRCSNETSRPIRQMMGIWELDYETVEKMLKTDSENILKLLGVCSNHFNFDQDGLHPRGSKALVSIQKSWIHKWRCLFCHKDKFFFSRGGKCTYHSWNVLNKNVQIPCQDIKVCPVFSWSHFFQRKSRGANPFSCKDLHLDDSSKALEFFGNWILNIATSSDKVLKDILVDELFEAFNNFFLKKKLIKNESRSISTSPSNIQVPKFNPPSYMAIKIAMRLKKIQLSSLFEMGSHLKIVKEQSKQLGKALGCAIWKARSEIRENKEKLKNPQSLDLYHNGFSDFLKNFIDEATHNNRFHGFEVGITSFVKNQLLEFEKIFNTLQETKKENFDFTDILKEIKKKNEDELFQGTTQNTVSGFQKIFECYEIGKNRLATLYKQDIEKSEECNTSGRRMQNIVVNRSEKKTKHAEKKHLRKKQKYDNIQSNNMQNCTYEQECYLQ</sequence>
<comment type="caution">
    <text evidence="1">The sequence shown here is derived from an EMBL/GenBank/DDBJ whole genome shotgun (WGS) entry which is preliminary data.</text>
</comment>
<reference evidence="1" key="1">
    <citation type="submission" date="2021-06" db="EMBL/GenBank/DDBJ databases">
        <authorList>
            <person name="Kallberg Y."/>
            <person name="Tangrot J."/>
            <person name="Rosling A."/>
        </authorList>
    </citation>
    <scope>NUCLEOTIDE SEQUENCE</scope>
    <source>
        <strain evidence="1">28 12/20/2015</strain>
    </source>
</reference>